<evidence type="ECO:0000256" key="2">
    <source>
        <dbReference type="ARBA" id="ARBA00001946"/>
    </source>
</evidence>
<keyword evidence="9" id="KW-1185">Reference proteome</keyword>
<dbReference type="PROSITE" id="PS51462">
    <property type="entry name" value="NUDIX"/>
    <property type="match status" value="1"/>
</dbReference>
<dbReference type="Proteomes" id="UP000799118">
    <property type="component" value="Unassembled WGS sequence"/>
</dbReference>
<dbReference type="AlphaFoldDB" id="A0A6A4HC51"/>
<dbReference type="OrthoDB" id="1695362at2759"/>
<keyword evidence="5" id="KW-0460">Magnesium</keyword>
<dbReference type="CDD" id="cd18870">
    <property type="entry name" value="NUDIX_AcylCoAdiphos_Nudt19"/>
    <property type="match status" value="1"/>
</dbReference>
<sequence>MSTSTPKKASSPPTPRPSASLVIINERNEVLLVQRNPHASAFAGVTVFPGGNYDPNQDSSLQMTAIRETFEESGLLIASPSDKNSNSSIPPDSVLDEARLAVHAQKKNFVHFLNEHGLKADTQSLLPFTAWITPVGPPKRFHAQFYVTFLPGTSASGFTTGNKQERIPKPDGGQEVISARFIRPEEAMSEFKARKITFMPPQFYILHTLASILKGAKNTLEERTTIQTLSSGHFGGQVINPRQLEGGAPGLEKGEAILTYEGDETRGGSPGRLHRAVISNEKKGVPATIVLQRNFDIFTEIEPHVFKTSAKL</sequence>
<dbReference type="InterPro" id="IPR000086">
    <property type="entry name" value="NUDIX_hydrolase_dom"/>
</dbReference>
<accession>A0A6A4HC51</accession>
<dbReference type="InterPro" id="IPR039121">
    <property type="entry name" value="NUDT19"/>
</dbReference>
<name>A0A6A4HC51_9AGAR</name>
<protein>
    <recommendedName>
        <fullName evidence="7">Nudix hydrolase domain-containing protein</fullName>
    </recommendedName>
</protein>
<evidence type="ECO:0000313" key="8">
    <source>
        <dbReference type="EMBL" id="KAE9395396.1"/>
    </source>
</evidence>
<evidence type="ECO:0000259" key="7">
    <source>
        <dbReference type="PROSITE" id="PS51462"/>
    </source>
</evidence>
<proteinExistence type="predicted"/>
<keyword evidence="4" id="KW-0378">Hydrolase</keyword>
<dbReference type="InterPro" id="IPR015797">
    <property type="entry name" value="NUDIX_hydrolase-like_dom_sf"/>
</dbReference>
<dbReference type="PANTHER" id="PTHR12318:SF0">
    <property type="entry name" value="ACYL-COENZYME A DIPHOSPHATASE NUDT19"/>
    <property type="match status" value="1"/>
</dbReference>
<evidence type="ECO:0000256" key="5">
    <source>
        <dbReference type="ARBA" id="ARBA00022842"/>
    </source>
</evidence>
<keyword evidence="3" id="KW-0479">Metal-binding</keyword>
<organism evidence="8 9">
    <name type="scientific">Gymnopus androsaceus JB14</name>
    <dbReference type="NCBI Taxonomy" id="1447944"/>
    <lineage>
        <taxon>Eukaryota</taxon>
        <taxon>Fungi</taxon>
        <taxon>Dikarya</taxon>
        <taxon>Basidiomycota</taxon>
        <taxon>Agaricomycotina</taxon>
        <taxon>Agaricomycetes</taxon>
        <taxon>Agaricomycetidae</taxon>
        <taxon>Agaricales</taxon>
        <taxon>Marasmiineae</taxon>
        <taxon>Omphalotaceae</taxon>
        <taxon>Gymnopus</taxon>
    </lineage>
</organism>
<comment type="cofactor">
    <cofactor evidence="1">
        <name>Mn(2+)</name>
        <dbReference type="ChEBI" id="CHEBI:29035"/>
    </cofactor>
</comment>
<dbReference type="Pfam" id="PF00293">
    <property type="entry name" value="NUDIX"/>
    <property type="match status" value="1"/>
</dbReference>
<evidence type="ECO:0000256" key="3">
    <source>
        <dbReference type="ARBA" id="ARBA00022723"/>
    </source>
</evidence>
<comment type="cofactor">
    <cofactor evidence="2">
        <name>Mg(2+)</name>
        <dbReference type="ChEBI" id="CHEBI:18420"/>
    </cofactor>
</comment>
<dbReference type="GO" id="GO:0016818">
    <property type="term" value="F:hydrolase activity, acting on acid anhydrides, in phosphorus-containing anhydrides"/>
    <property type="evidence" value="ECO:0007669"/>
    <property type="project" value="InterPro"/>
</dbReference>
<dbReference type="PANTHER" id="PTHR12318">
    <property type="entry name" value="TESTOSTERONE-REGULATED PROTEIN RP2"/>
    <property type="match status" value="1"/>
</dbReference>
<feature type="domain" description="Nudix hydrolase" evidence="7">
    <location>
        <begin position="14"/>
        <end position="204"/>
    </location>
</feature>
<dbReference type="GO" id="GO:0005739">
    <property type="term" value="C:mitochondrion"/>
    <property type="evidence" value="ECO:0007669"/>
    <property type="project" value="TreeGrafter"/>
</dbReference>
<reference evidence="8" key="1">
    <citation type="journal article" date="2019" name="Environ. Microbiol.">
        <title>Fungal ecological strategies reflected in gene transcription - a case study of two litter decomposers.</title>
        <authorList>
            <person name="Barbi F."/>
            <person name="Kohler A."/>
            <person name="Barry K."/>
            <person name="Baskaran P."/>
            <person name="Daum C."/>
            <person name="Fauchery L."/>
            <person name="Ihrmark K."/>
            <person name="Kuo A."/>
            <person name="LaButti K."/>
            <person name="Lipzen A."/>
            <person name="Morin E."/>
            <person name="Grigoriev I.V."/>
            <person name="Henrissat B."/>
            <person name="Lindahl B."/>
            <person name="Martin F."/>
        </authorList>
    </citation>
    <scope>NUCLEOTIDE SEQUENCE</scope>
    <source>
        <strain evidence="8">JB14</strain>
    </source>
</reference>
<evidence type="ECO:0000256" key="4">
    <source>
        <dbReference type="ARBA" id="ARBA00022801"/>
    </source>
</evidence>
<dbReference type="SUPFAM" id="SSF55811">
    <property type="entry name" value="Nudix"/>
    <property type="match status" value="1"/>
</dbReference>
<dbReference type="Gene3D" id="3.90.79.10">
    <property type="entry name" value="Nucleoside Triphosphate Pyrophosphohydrolase"/>
    <property type="match status" value="1"/>
</dbReference>
<keyword evidence="6" id="KW-0464">Manganese</keyword>
<dbReference type="EMBL" id="ML769532">
    <property type="protein sequence ID" value="KAE9395396.1"/>
    <property type="molecule type" value="Genomic_DNA"/>
</dbReference>
<evidence type="ECO:0000256" key="1">
    <source>
        <dbReference type="ARBA" id="ARBA00001936"/>
    </source>
</evidence>
<evidence type="ECO:0000256" key="6">
    <source>
        <dbReference type="ARBA" id="ARBA00023211"/>
    </source>
</evidence>
<gene>
    <name evidence="8" type="ORF">BT96DRAFT_885731</name>
</gene>
<evidence type="ECO:0000313" key="9">
    <source>
        <dbReference type="Proteomes" id="UP000799118"/>
    </source>
</evidence>
<dbReference type="GO" id="GO:0046872">
    <property type="term" value="F:metal ion binding"/>
    <property type="evidence" value="ECO:0007669"/>
    <property type="project" value="UniProtKB-KW"/>
</dbReference>